<comment type="caution">
    <text evidence="3">The sequence shown here is derived from an EMBL/GenBank/DDBJ whole genome shotgun (WGS) entry which is preliminary data.</text>
</comment>
<sequence length="229" mass="24636">MMKRRAVMLCSGIQPQATFSLLVAAVKENRPAMVKSRNGRGHQASLLPYLEKGGCDCPRCFYEMPLSDQTFPDPAIYRNGMARYAGHVQVVTTEFEGVRRGVTVTAACSASDNPPTVLVCLNHSNANNAIFERSGIFALNSLAASHQALATAFAGLSGVPAGERFALGTWTTLATGAPVLADAVVSFDCRLTDIKHVSTHFVMFGEVKAIHFGPEAPSLIYLDRGFRTL</sequence>
<dbReference type="Proteomes" id="UP001496627">
    <property type="component" value="Unassembled WGS sequence"/>
</dbReference>
<evidence type="ECO:0000259" key="2">
    <source>
        <dbReference type="SMART" id="SM00903"/>
    </source>
</evidence>
<gene>
    <name evidence="3" type="ORF">ABK249_24625</name>
</gene>
<dbReference type="InterPro" id="IPR050268">
    <property type="entry name" value="NADH-dep_flavin_reductase"/>
</dbReference>
<dbReference type="PANTHER" id="PTHR30466:SF1">
    <property type="entry name" value="FMN REDUCTASE (NADH) RUTF"/>
    <property type="match status" value="1"/>
</dbReference>
<proteinExistence type="predicted"/>
<name>A0ABV0M899_9HYPH</name>
<organism evidence="3 4">
    <name type="scientific">Neorhizobium phenanthreniclasticum</name>
    <dbReference type="NCBI Taxonomy" id="3157917"/>
    <lineage>
        <taxon>Bacteria</taxon>
        <taxon>Pseudomonadati</taxon>
        <taxon>Pseudomonadota</taxon>
        <taxon>Alphaproteobacteria</taxon>
        <taxon>Hyphomicrobiales</taxon>
        <taxon>Rhizobiaceae</taxon>
        <taxon>Rhizobium/Agrobacterium group</taxon>
        <taxon>Neorhizobium</taxon>
    </lineage>
</organism>
<evidence type="ECO:0000256" key="1">
    <source>
        <dbReference type="ARBA" id="ARBA00023002"/>
    </source>
</evidence>
<dbReference type="SUPFAM" id="SSF50475">
    <property type="entry name" value="FMN-binding split barrel"/>
    <property type="match status" value="1"/>
</dbReference>
<keyword evidence="1" id="KW-0560">Oxidoreductase</keyword>
<dbReference type="EMBL" id="JBEAAL010000023">
    <property type="protein sequence ID" value="MEQ1408118.1"/>
    <property type="molecule type" value="Genomic_DNA"/>
</dbReference>
<evidence type="ECO:0000313" key="3">
    <source>
        <dbReference type="EMBL" id="MEQ1408118.1"/>
    </source>
</evidence>
<dbReference type="InterPro" id="IPR002563">
    <property type="entry name" value="Flavin_Rdtase-like_dom"/>
</dbReference>
<feature type="domain" description="Flavin reductase like" evidence="2">
    <location>
        <begin position="81"/>
        <end position="228"/>
    </location>
</feature>
<keyword evidence="4" id="KW-1185">Reference proteome</keyword>
<dbReference type="Gene3D" id="2.30.110.10">
    <property type="entry name" value="Electron Transport, Fmn-binding Protein, Chain A"/>
    <property type="match status" value="1"/>
</dbReference>
<dbReference type="Pfam" id="PF01613">
    <property type="entry name" value="Flavin_Reduct"/>
    <property type="match status" value="1"/>
</dbReference>
<dbReference type="InterPro" id="IPR012349">
    <property type="entry name" value="Split_barrel_FMN-bd"/>
</dbReference>
<reference evidence="3 4" key="1">
    <citation type="submission" date="2024-05" db="EMBL/GenBank/DDBJ databases">
        <title>Neorhizobium sp. Rsf11, a plant growth promoting and heavy metal resistant PAH-degrader.</title>
        <authorList>
            <person name="Golubev S.N."/>
            <person name="Muratova A.Y."/>
            <person name="Markelova M.I."/>
        </authorList>
    </citation>
    <scope>NUCLEOTIDE SEQUENCE [LARGE SCALE GENOMIC DNA]</scope>
    <source>
        <strain evidence="3 4">Rsf11</strain>
    </source>
</reference>
<dbReference type="SMART" id="SM00903">
    <property type="entry name" value="Flavin_Reduct"/>
    <property type="match status" value="1"/>
</dbReference>
<dbReference type="PANTHER" id="PTHR30466">
    <property type="entry name" value="FLAVIN REDUCTASE"/>
    <property type="match status" value="1"/>
</dbReference>
<dbReference type="RefSeq" id="WP_348270556.1">
    <property type="nucleotide sequence ID" value="NZ_JBEAAL010000023.1"/>
</dbReference>
<evidence type="ECO:0000313" key="4">
    <source>
        <dbReference type="Proteomes" id="UP001496627"/>
    </source>
</evidence>
<accession>A0ABV0M899</accession>
<protein>
    <submittedName>
        <fullName evidence="3">Flavin reductase</fullName>
    </submittedName>
</protein>